<evidence type="ECO:0000313" key="2">
    <source>
        <dbReference type="Proteomes" id="UP000054851"/>
    </source>
</evidence>
<proteinExistence type="predicted"/>
<reference evidence="1" key="1">
    <citation type="submission" date="2016-01" db="EMBL/GenBank/DDBJ databases">
        <authorList>
            <person name="Peeters C."/>
        </authorList>
    </citation>
    <scope>NUCLEOTIDE SEQUENCE</scope>
    <source>
        <strain evidence="1">LMG 29322</strain>
    </source>
</reference>
<accession>A0A157Z4Q9</accession>
<comment type="caution">
    <text evidence="1">The sequence shown here is derived from an EMBL/GenBank/DDBJ whole genome shotgun (WGS) entry which is preliminary data.</text>
</comment>
<keyword evidence="2" id="KW-1185">Reference proteome</keyword>
<gene>
    <name evidence="1" type="ORF">AWB79_00226</name>
</gene>
<dbReference type="STRING" id="1777140.AWB79_00226"/>
<organism evidence="1 2">
    <name type="scientific">Caballeronia hypogeia</name>
    <dbReference type="NCBI Taxonomy" id="1777140"/>
    <lineage>
        <taxon>Bacteria</taxon>
        <taxon>Pseudomonadati</taxon>
        <taxon>Pseudomonadota</taxon>
        <taxon>Betaproteobacteria</taxon>
        <taxon>Burkholderiales</taxon>
        <taxon>Burkholderiaceae</taxon>
        <taxon>Caballeronia</taxon>
    </lineage>
</organism>
<dbReference type="AlphaFoldDB" id="A0A157Z4Q9"/>
<dbReference type="Proteomes" id="UP000054851">
    <property type="component" value="Unassembled WGS sequence"/>
</dbReference>
<protein>
    <submittedName>
        <fullName evidence="1">Uncharacterized protein</fullName>
    </submittedName>
</protein>
<evidence type="ECO:0000313" key="1">
    <source>
        <dbReference type="EMBL" id="SAK40279.1"/>
    </source>
</evidence>
<sequence length="55" mass="6438">MIVSQNYSKFQEPPGYCVVICDFCSLRHAPAERLNLKPKRLTKPLTNRISFTRIR</sequence>
<dbReference type="EMBL" id="FCOA02000001">
    <property type="protein sequence ID" value="SAK40279.1"/>
    <property type="molecule type" value="Genomic_DNA"/>
</dbReference>
<name>A0A157Z4Q9_9BURK</name>